<keyword evidence="5 9" id="KW-0798">TonB box</keyword>
<dbReference type="RefSeq" id="WP_250582041.1">
    <property type="nucleotide sequence ID" value="NZ_JAMLJN010000006.1"/>
</dbReference>
<dbReference type="SUPFAM" id="SSF49464">
    <property type="entry name" value="Carboxypeptidase regulatory domain-like"/>
    <property type="match status" value="1"/>
</dbReference>
<protein>
    <submittedName>
        <fullName evidence="13">TonB-dependent receptor</fullName>
    </submittedName>
</protein>
<dbReference type="InterPro" id="IPR039426">
    <property type="entry name" value="TonB-dep_rcpt-like"/>
</dbReference>
<dbReference type="Gene3D" id="2.60.40.1120">
    <property type="entry name" value="Carboxypeptidase-like, regulatory domain"/>
    <property type="match status" value="1"/>
</dbReference>
<gene>
    <name evidence="13" type="ORF">NAT47_08865</name>
</gene>
<dbReference type="InterPro" id="IPR012910">
    <property type="entry name" value="Plug_dom"/>
</dbReference>
<comment type="similarity">
    <text evidence="8 9">Belongs to the TonB-dependent receptor family.</text>
</comment>
<dbReference type="PANTHER" id="PTHR30069:SF40">
    <property type="entry name" value="TONB-DEPENDENT RECEPTOR NMB0964-RELATED"/>
    <property type="match status" value="1"/>
</dbReference>
<proteinExistence type="inferred from homology"/>
<feature type="domain" description="TonB-dependent receptor-like beta-barrel" evidence="11">
    <location>
        <begin position="285"/>
        <end position="706"/>
    </location>
</feature>
<evidence type="ECO:0000256" key="7">
    <source>
        <dbReference type="ARBA" id="ARBA00023237"/>
    </source>
</evidence>
<dbReference type="Pfam" id="PF13715">
    <property type="entry name" value="CarbopepD_reg_2"/>
    <property type="match status" value="1"/>
</dbReference>
<evidence type="ECO:0000256" key="6">
    <source>
        <dbReference type="ARBA" id="ARBA00023136"/>
    </source>
</evidence>
<comment type="caution">
    <text evidence="13">The sequence shown here is derived from an EMBL/GenBank/DDBJ whole genome shotgun (WGS) entry which is preliminary data.</text>
</comment>
<evidence type="ECO:0000256" key="10">
    <source>
        <dbReference type="SAM" id="SignalP"/>
    </source>
</evidence>
<keyword evidence="3 8" id="KW-1134">Transmembrane beta strand</keyword>
<dbReference type="Pfam" id="PF00593">
    <property type="entry name" value="TonB_dep_Rec_b-barrel"/>
    <property type="match status" value="1"/>
</dbReference>
<keyword evidence="6 8" id="KW-0472">Membrane</keyword>
<feature type="chain" id="PRO_5045445953" evidence="10">
    <location>
        <begin position="19"/>
        <end position="742"/>
    </location>
</feature>
<keyword evidence="10" id="KW-0732">Signal</keyword>
<evidence type="ECO:0000256" key="5">
    <source>
        <dbReference type="ARBA" id="ARBA00023077"/>
    </source>
</evidence>
<evidence type="ECO:0000256" key="2">
    <source>
        <dbReference type="ARBA" id="ARBA00022448"/>
    </source>
</evidence>
<sequence length="742" mass="84833">MKQIYLLCLIFFSSFIIAQNNFVGKIIDEKTKNPIENVTIYFPNLNKTVTTNSEGNFSLNTSQKNKQLIEIYSLNYESKVLTIEVEAFLNIELTEKILELEEIILTGNLNANKEKIPFAIETVKNEDLFKSGKISLAENLSTITGVSFSSSGIAATKPVIRGLTNTNIVFLNNGIKAENFQFSSNHPFISDEFSARKIEVIKGPFSLIYGSDAVGGVINVIPENPATEKTIAANLNSQYHSNTEGYVNNLNLKASGKKWFGGIHITNKTHKDYKDGNENQIINSRFSEINVGTNLGYRNSFGNFIFTYDYALPKYGLTNQKSISFVNNNHRIPRDWFQKLENQSFTLKNKLYIKGNILDVDFGFQKNIRQGISDLTNLNPEMLFSEMDLKTFSYNTKYTITKDKYKLILGFNGANIDNNANDFYKNSNPMPDAKINDFGIFAVNDFLISKNLNLYTGIRYDNRTMESSPFQSSGLNKYKVNNNYNSFSGSIGTTYKIKNHLFKINIASGFRTPNISELSQNGIHQNRFERGDLNLDAQRNYQFDFNYHYHLKNIVFDFTPFYNNVNNYIYIVQTTENAPIGGGKIWQYVQNDANLYGMEFSLDYHPLNWLGIHSNYTWTKGELKNGGFLTQIPQNRWVAELKFEKEKLGILYRPNFSINYTNFQHQNNLGQLETYAQTYNLVGLNMGSEIVINNQKINWYLAVNNLFNETYIDHLSALKPLNINNLGRNIVVGLNIPFENKL</sequence>
<evidence type="ECO:0000256" key="9">
    <source>
        <dbReference type="RuleBase" id="RU003357"/>
    </source>
</evidence>
<organism evidence="13 14">
    <name type="scientific">Flavobacterium fragile</name>
    <dbReference type="NCBI Taxonomy" id="2949085"/>
    <lineage>
        <taxon>Bacteria</taxon>
        <taxon>Pseudomonadati</taxon>
        <taxon>Bacteroidota</taxon>
        <taxon>Flavobacteriia</taxon>
        <taxon>Flavobacteriales</taxon>
        <taxon>Flavobacteriaceae</taxon>
        <taxon>Flavobacterium</taxon>
    </lineage>
</organism>
<dbReference type="InterPro" id="IPR000531">
    <property type="entry name" value="Beta-barrel_TonB"/>
</dbReference>
<feature type="signal peptide" evidence="10">
    <location>
        <begin position="1"/>
        <end position="18"/>
    </location>
</feature>
<keyword evidence="2 8" id="KW-0813">Transport</keyword>
<dbReference type="Proteomes" id="UP001203342">
    <property type="component" value="Unassembled WGS sequence"/>
</dbReference>
<dbReference type="PANTHER" id="PTHR30069">
    <property type="entry name" value="TONB-DEPENDENT OUTER MEMBRANE RECEPTOR"/>
    <property type="match status" value="1"/>
</dbReference>
<evidence type="ECO:0000256" key="3">
    <source>
        <dbReference type="ARBA" id="ARBA00022452"/>
    </source>
</evidence>
<keyword evidence="4 8" id="KW-0812">Transmembrane</keyword>
<dbReference type="InterPro" id="IPR036942">
    <property type="entry name" value="Beta-barrel_TonB_sf"/>
</dbReference>
<feature type="domain" description="TonB-dependent receptor plug" evidence="12">
    <location>
        <begin position="113"/>
        <end position="217"/>
    </location>
</feature>
<accession>A0ABT0THT5</accession>
<keyword evidence="7 8" id="KW-0998">Cell outer membrane</keyword>
<dbReference type="Pfam" id="PF07715">
    <property type="entry name" value="Plug"/>
    <property type="match status" value="1"/>
</dbReference>
<comment type="subcellular location">
    <subcellularLocation>
        <location evidence="1 8">Cell outer membrane</location>
        <topology evidence="1 8">Multi-pass membrane protein</topology>
    </subcellularLocation>
</comment>
<keyword evidence="13" id="KW-0675">Receptor</keyword>
<evidence type="ECO:0000259" key="12">
    <source>
        <dbReference type="Pfam" id="PF07715"/>
    </source>
</evidence>
<evidence type="ECO:0000256" key="1">
    <source>
        <dbReference type="ARBA" id="ARBA00004571"/>
    </source>
</evidence>
<dbReference type="EMBL" id="JAMLJN010000006">
    <property type="protein sequence ID" value="MCL9770528.1"/>
    <property type="molecule type" value="Genomic_DNA"/>
</dbReference>
<dbReference type="PROSITE" id="PS52016">
    <property type="entry name" value="TONB_DEPENDENT_REC_3"/>
    <property type="match status" value="1"/>
</dbReference>
<dbReference type="Gene3D" id="2.40.170.20">
    <property type="entry name" value="TonB-dependent receptor, beta-barrel domain"/>
    <property type="match status" value="1"/>
</dbReference>
<evidence type="ECO:0000313" key="13">
    <source>
        <dbReference type="EMBL" id="MCL9770528.1"/>
    </source>
</evidence>
<evidence type="ECO:0000256" key="4">
    <source>
        <dbReference type="ARBA" id="ARBA00022692"/>
    </source>
</evidence>
<dbReference type="InterPro" id="IPR008969">
    <property type="entry name" value="CarboxyPept-like_regulatory"/>
</dbReference>
<keyword evidence="14" id="KW-1185">Reference proteome</keyword>
<reference evidence="13 14" key="1">
    <citation type="submission" date="2022-05" db="EMBL/GenBank/DDBJ databases">
        <title>Flavobacterium sp., isolated from activated sludge.</title>
        <authorList>
            <person name="Ran Q."/>
        </authorList>
    </citation>
    <scope>NUCLEOTIDE SEQUENCE [LARGE SCALE GENOMIC DNA]</scope>
    <source>
        <strain evidence="13 14">HXWNR69</strain>
    </source>
</reference>
<evidence type="ECO:0000313" key="14">
    <source>
        <dbReference type="Proteomes" id="UP001203342"/>
    </source>
</evidence>
<evidence type="ECO:0000259" key="11">
    <source>
        <dbReference type="Pfam" id="PF00593"/>
    </source>
</evidence>
<dbReference type="InterPro" id="IPR037066">
    <property type="entry name" value="Plug_dom_sf"/>
</dbReference>
<dbReference type="SUPFAM" id="SSF56935">
    <property type="entry name" value="Porins"/>
    <property type="match status" value="1"/>
</dbReference>
<name>A0ABT0THT5_9FLAO</name>
<evidence type="ECO:0000256" key="8">
    <source>
        <dbReference type="PROSITE-ProRule" id="PRU01360"/>
    </source>
</evidence>
<dbReference type="Gene3D" id="2.170.130.10">
    <property type="entry name" value="TonB-dependent receptor, plug domain"/>
    <property type="match status" value="1"/>
</dbReference>